<dbReference type="PROSITE" id="PS50234">
    <property type="entry name" value="VWFA"/>
    <property type="match status" value="1"/>
</dbReference>
<name>A0ABW0ZIS6_9ACTN</name>
<keyword evidence="2" id="KW-1003">Cell membrane</keyword>
<dbReference type="SMART" id="SM00327">
    <property type="entry name" value="VWA"/>
    <property type="match status" value="1"/>
</dbReference>
<feature type="transmembrane region" description="Helical" evidence="6">
    <location>
        <begin position="411"/>
        <end position="428"/>
    </location>
</feature>
<evidence type="ECO:0000256" key="4">
    <source>
        <dbReference type="ARBA" id="ARBA00022989"/>
    </source>
</evidence>
<feature type="signal peptide" evidence="7">
    <location>
        <begin position="1"/>
        <end position="26"/>
    </location>
</feature>
<feature type="transmembrane region" description="Helical" evidence="6">
    <location>
        <begin position="577"/>
        <end position="597"/>
    </location>
</feature>
<dbReference type="Gene3D" id="1.20.81.30">
    <property type="entry name" value="Type II secretion system (T2SS), domain F"/>
    <property type="match status" value="1"/>
</dbReference>
<organism evidence="9 10">
    <name type="scientific">Nocardioides vastitatis</name>
    <dbReference type="NCBI Taxonomy" id="2568655"/>
    <lineage>
        <taxon>Bacteria</taxon>
        <taxon>Bacillati</taxon>
        <taxon>Actinomycetota</taxon>
        <taxon>Actinomycetes</taxon>
        <taxon>Propionibacteriales</taxon>
        <taxon>Nocardioidaceae</taxon>
        <taxon>Nocardioides</taxon>
    </lineage>
</organism>
<evidence type="ECO:0000256" key="6">
    <source>
        <dbReference type="SAM" id="Phobius"/>
    </source>
</evidence>
<sequence>MAARRLFLLFAALVAAVLLPAAAASAEDGTITHVESSGEDLRVLVNVPPGVEVDLAGVSATLDGGSLNATASAAGTVSSVKRVTILAIDTSRSMARSGRFAAAKDAAGIYLDSVPRDVEVGVVTFDSEVAVALSPTTDRDAARAVINSLDLRRDTLLYDGVSAAVDAAGEDGQRTVLLLSDGSDTGGSATLDDVTGVIESTETLVDVVSLGQSGKALAPLRAMADAGNGRVIESTGPALAEAFRTQADLLAGQVLITAPLPSDFDAREATVEVILPTAGEPVVARALASIQEASSTDAVDVLPTLDSPAGWAVPGWLLYVGIGVSAIGLVSAAVLLVPRAPGPMTIAERVEAYSARTSGSAERSLAKPPTEPVMDQARAAAAGVLERNSGLNERLMRRLAAAGSEFKPSEWLLVHVAVVFGAGAVGLLLGKGSILVGLLFLVAGVFLPPIYLRFRTSRRRRAFDAALPEVLQLIAGALSAGLSLAQAIDTVVREGPEPIASEFKRVLVEARIGMPLEDAFEGVADRFQSKDFAWSVMAIRIQRQVGGNLAELLTTVASTMRERAYLRRQVRSLSAEGRLSAMILCGLPPVFALYLFLTNRSFLAPLVTDARGLVLSIGGSVWMLIGVFWMSRMVKVDV</sequence>
<comment type="subcellular location">
    <subcellularLocation>
        <location evidence="1">Cell membrane</location>
        <topology evidence="1">Multi-pass membrane protein</topology>
    </subcellularLocation>
</comment>
<reference evidence="10" key="1">
    <citation type="journal article" date="2019" name="Int. J. Syst. Evol. Microbiol.">
        <title>The Global Catalogue of Microorganisms (GCM) 10K type strain sequencing project: providing services to taxonomists for standard genome sequencing and annotation.</title>
        <authorList>
            <consortium name="The Broad Institute Genomics Platform"/>
            <consortium name="The Broad Institute Genome Sequencing Center for Infectious Disease"/>
            <person name="Wu L."/>
            <person name="Ma J."/>
        </authorList>
    </citation>
    <scope>NUCLEOTIDE SEQUENCE [LARGE SCALE GENOMIC DNA]</scope>
    <source>
        <strain evidence="10">YIM 94188</strain>
    </source>
</reference>
<feature type="transmembrane region" description="Helical" evidence="6">
    <location>
        <begin position="316"/>
        <end position="337"/>
    </location>
</feature>
<gene>
    <name evidence="9" type="ORF">ACFPQB_05610</name>
</gene>
<dbReference type="InterPro" id="IPR036465">
    <property type="entry name" value="vWFA_dom_sf"/>
</dbReference>
<feature type="domain" description="VWFA" evidence="8">
    <location>
        <begin position="83"/>
        <end position="230"/>
    </location>
</feature>
<dbReference type="CDD" id="cd00198">
    <property type="entry name" value="vWFA"/>
    <property type="match status" value="1"/>
</dbReference>
<evidence type="ECO:0000256" key="1">
    <source>
        <dbReference type="ARBA" id="ARBA00004651"/>
    </source>
</evidence>
<keyword evidence="5 6" id="KW-0472">Membrane</keyword>
<evidence type="ECO:0000259" key="8">
    <source>
        <dbReference type="PROSITE" id="PS50234"/>
    </source>
</evidence>
<evidence type="ECO:0000256" key="7">
    <source>
        <dbReference type="SAM" id="SignalP"/>
    </source>
</evidence>
<dbReference type="EMBL" id="JBHSNS010000001">
    <property type="protein sequence ID" value="MFC5728385.1"/>
    <property type="molecule type" value="Genomic_DNA"/>
</dbReference>
<keyword evidence="10" id="KW-1185">Reference proteome</keyword>
<dbReference type="PANTHER" id="PTHR35007">
    <property type="entry name" value="INTEGRAL MEMBRANE PROTEIN-RELATED"/>
    <property type="match status" value="1"/>
</dbReference>
<dbReference type="Pfam" id="PF00482">
    <property type="entry name" value="T2SSF"/>
    <property type="match status" value="1"/>
</dbReference>
<comment type="caution">
    <text evidence="9">The sequence shown here is derived from an EMBL/GenBank/DDBJ whole genome shotgun (WGS) entry which is preliminary data.</text>
</comment>
<proteinExistence type="predicted"/>
<evidence type="ECO:0000313" key="10">
    <source>
        <dbReference type="Proteomes" id="UP001596072"/>
    </source>
</evidence>
<dbReference type="InterPro" id="IPR002035">
    <property type="entry name" value="VWF_A"/>
</dbReference>
<feature type="transmembrane region" description="Helical" evidence="6">
    <location>
        <begin position="434"/>
        <end position="452"/>
    </location>
</feature>
<feature type="transmembrane region" description="Helical" evidence="6">
    <location>
        <begin position="612"/>
        <end position="630"/>
    </location>
</feature>
<dbReference type="Proteomes" id="UP001596072">
    <property type="component" value="Unassembled WGS sequence"/>
</dbReference>
<evidence type="ECO:0000256" key="2">
    <source>
        <dbReference type="ARBA" id="ARBA00022475"/>
    </source>
</evidence>
<keyword evidence="7" id="KW-0732">Signal</keyword>
<dbReference type="InterPro" id="IPR018076">
    <property type="entry name" value="T2SS_GspF_dom"/>
</dbReference>
<dbReference type="PANTHER" id="PTHR35007:SF1">
    <property type="entry name" value="PILUS ASSEMBLY PROTEIN"/>
    <property type="match status" value="1"/>
</dbReference>
<accession>A0ABW0ZIS6</accession>
<keyword evidence="3 6" id="KW-0812">Transmembrane</keyword>
<dbReference type="Gene3D" id="3.40.50.410">
    <property type="entry name" value="von Willebrand factor, type A domain"/>
    <property type="match status" value="1"/>
</dbReference>
<evidence type="ECO:0000313" key="9">
    <source>
        <dbReference type="EMBL" id="MFC5728385.1"/>
    </source>
</evidence>
<dbReference type="Pfam" id="PF13519">
    <property type="entry name" value="VWA_2"/>
    <property type="match status" value="1"/>
</dbReference>
<feature type="chain" id="PRO_5046281330" evidence="7">
    <location>
        <begin position="27"/>
        <end position="638"/>
    </location>
</feature>
<evidence type="ECO:0000256" key="5">
    <source>
        <dbReference type="ARBA" id="ARBA00023136"/>
    </source>
</evidence>
<protein>
    <submittedName>
        <fullName evidence="9">Type II secretion system F family protein</fullName>
    </submittedName>
</protein>
<dbReference type="RefSeq" id="WP_136431328.1">
    <property type="nucleotide sequence ID" value="NZ_JBHSNS010000001.1"/>
</dbReference>
<evidence type="ECO:0000256" key="3">
    <source>
        <dbReference type="ARBA" id="ARBA00022692"/>
    </source>
</evidence>
<dbReference type="InterPro" id="IPR042094">
    <property type="entry name" value="T2SS_GspF_sf"/>
</dbReference>
<dbReference type="SUPFAM" id="SSF53300">
    <property type="entry name" value="vWA-like"/>
    <property type="match status" value="1"/>
</dbReference>
<keyword evidence="4 6" id="KW-1133">Transmembrane helix</keyword>